<dbReference type="EMBL" id="FNGP01000002">
    <property type="protein sequence ID" value="SDL37774.1"/>
    <property type="molecule type" value="Genomic_DNA"/>
</dbReference>
<feature type="domain" description="Predicted membrane protein YciQ-like C-terminal" evidence="4">
    <location>
        <begin position="304"/>
        <end position="526"/>
    </location>
</feature>
<protein>
    <submittedName>
        <fullName evidence="5">Predicted membrane protein</fullName>
    </submittedName>
</protein>
<feature type="transmembrane region" description="Helical" evidence="1">
    <location>
        <begin position="447"/>
        <end position="466"/>
    </location>
</feature>
<dbReference type="Pfam" id="PF20990">
    <property type="entry name" value="DUF2207_C"/>
    <property type="match status" value="1"/>
</dbReference>
<feature type="chain" id="PRO_5011672939" evidence="2">
    <location>
        <begin position="26"/>
        <end position="604"/>
    </location>
</feature>
<dbReference type="OrthoDB" id="143710at2"/>
<dbReference type="Proteomes" id="UP000199475">
    <property type="component" value="Unassembled WGS sequence"/>
</dbReference>
<feature type="signal peptide" evidence="2">
    <location>
        <begin position="1"/>
        <end position="25"/>
    </location>
</feature>
<keyword evidence="2" id="KW-0732">Signal</keyword>
<gene>
    <name evidence="5" type="ORF">SAMN04488242_1301</name>
</gene>
<dbReference type="STRING" id="686624.SAMN04488242_1301"/>
<keyword evidence="1" id="KW-0812">Transmembrane</keyword>
<organism evidence="5 6">
    <name type="scientific">Tessaracoccus oleiagri</name>
    <dbReference type="NCBI Taxonomy" id="686624"/>
    <lineage>
        <taxon>Bacteria</taxon>
        <taxon>Bacillati</taxon>
        <taxon>Actinomycetota</taxon>
        <taxon>Actinomycetes</taxon>
        <taxon>Propionibacteriales</taxon>
        <taxon>Propionibacteriaceae</taxon>
        <taxon>Tessaracoccus</taxon>
    </lineage>
</organism>
<dbReference type="Pfam" id="PF09972">
    <property type="entry name" value="DUF2207"/>
    <property type="match status" value="1"/>
</dbReference>
<keyword evidence="6" id="KW-1185">Reference proteome</keyword>
<name>A0A1G9JL04_9ACTN</name>
<evidence type="ECO:0000259" key="4">
    <source>
        <dbReference type="Pfam" id="PF20990"/>
    </source>
</evidence>
<evidence type="ECO:0000313" key="5">
    <source>
        <dbReference type="EMBL" id="SDL37774.1"/>
    </source>
</evidence>
<dbReference type="RefSeq" id="WP_093250108.1">
    <property type="nucleotide sequence ID" value="NZ_FNGP01000002.1"/>
</dbReference>
<sequence length="604" mass="64549">MIRRAFIAALLGLLVVLLPALPAQAATSAPITRYDVDVNLRDDGVAEVVMDFTMDFGQFSGRGPILQFSTKQYDGNDRDYWYNFEYSRPRVSSSTGARTDLSVDTSSTAVVWRIGNEDVVNYSAQDYRIEFTLSGIVVSDHPESGLDEFNWNVFSGNDSDVTDLTVTVGGPVPVERAACFTGSAYDQQCDARISEGRAVSQLAQLPPGQPLQVVAGFPAGTFGGVEQVRTRVPSLMSNLTPGVGGYAVAGALGVAAIAGSAVLHRRNKRDLVYLGLTPGTTPTRGEEGRVGLQDTSKIPVAVQFQPPKGATPGEVGTLIDATADGIDVSATLIDLAVRGYLQIIPDRSGRNFTMRLTGKDTSALQEFESTLLHRIFKGARTRTMEELREKDFHTVMSGARSGLYSAMVHRRWFTKNPRTAGAGYISLAVLSALVGAGLGVLLWNQSLALVGLPFLILALGLFLVAGEASQRTAEGSAMLAQARGFELYLRTAEANQIKFEEGIDVFSRYLPYAMIFGVADRWGKVFAQLEQEGRYQTDTRWLLADAYVSPYYFASLMHGFSNSFSSAMSASAASYAAAQASSGSSGGSGFSGGGGFGGGSVGSW</sequence>
<proteinExistence type="predicted"/>
<feature type="transmembrane region" description="Helical" evidence="1">
    <location>
        <begin position="420"/>
        <end position="441"/>
    </location>
</feature>
<evidence type="ECO:0000256" key="2">
    <source>
        <dbReference type="SAM" id="SignalP"/>
    </source>
</evidence>
<reference evidence="5 6" key="1">
    <citation type="submission" date="2016-10" db="EMBL/GenBank/DDBJ databases">
        <authorList>
            <person name="de Groot N.N."/>
        </authorList>
    </citation>
    <scope>NUCLEOTIDE SEQUENCE [LARGE SCALE GENOMIC DNA]</scope>
    <source>
        <strain evidence="5 6">CGMCC 1.9159</strain>
    </source>
</reference>
<keyword evidence="1" id="KW-1133">Transmembrane helix</keyword>
<feature type="domain" description="DUF2207" evidence="3">
    <location>
        <begin position="31"/>
        <end position="217"/>
    </location>
</feature>
<dbReference type="AlphaFoldDB" id="A0A1G9JL04"/>
<dbReference type="InterPro" id="IPR048389">
    <property type="entry name" value="YciQ-like_C"/>
</dbReference>
<accession>A0A1G9JL04</accession>
<evidence type="ECO:0000259" key="3">
    <source>
        <dbReference type="Pfam" id="PF09972"/>
    </source>
</evidence>
<evidence type="ECO:0000313" key="6">
    <source>
        <dbReference type="Proteomes" id="UP000199475"/>
    </source>
</evidence>
<feature type="transmembrane region" description="Helical" evidence="1">
    <location>
        <begin position="243"/>
        <end position="263"/>
    </location>
</feature>
<evidence type="ECO:0000256" key="1">
    <source>
        <dbReference type="SAM" id="Phobius"/>
    </source>
</evidence>
<keyword evidence="1" id="KW-0472">Membrane</keyword>
<dbReference type="InterPro" id="IPR018702">
    <property type="entry name" value="DUF2207"/>
</dbReference>